<dbReference type="AlphaFoldDB" id="A0A502GDE0"/>
<evidence type="ECO:0000256" key="3">
    <source>
        <dbReference type="ARBA" id="ARBA00023145"/>
    </source>
</evidence>
<dbReference type="Gene3D" id="2.30.120.10">
    <property type="match status" value="1"/>
</dbReference>
<dbReference type="Pfam" id="PF01804">
    <property type="entry name" value="Penicil_amidase"/>
    <property type="match status" value="1"/>
</dbReference>
<dbReference type="Gene3D" id="1.10.439.10">
    <property type="entry name" value="Penicillin Amidohydrolase, domain 1"/>
    <property type="match status" value="1"/>
</dbReference>
<dbReference type="InterPro" id="IPR023343">
    <property type="entry name" value="Penicillin_amidase_dom1"/>
</dbReference>
<reference evidence="7 8" key="1">
    <citation type="journal article" date="2019" name="Environ. Microbiol.">
        <title>Species interactions and distinct microbial communities in high Arctic permafrost affected cryosols are associated with the CH4 and CO2 gas fluxes.</title>
        <authorList>
            <person name="Altshuler I."/>
            <person name="Hamel J."/>
            <person name="Turney S."/>
            <person name="Magnuson E."/>
            <person name="Levesque R."/>
            <person name="Greer C."/>
            <person name="Whyte L.G."/>
        </authorList>
    </citation>
    <scope>NUCLEOTIDE SEQUENCE [LARGE SCALE GENOMIC DNA]</scope>
    <source>
        <strain evidence="7 8">S9.3B</strain>
    </source>
</reference>
<proteinExistence type="inferred from homology"/>
<dbReference type="PIRSF" id="PIRSF001227">
    <property type="entry name" value="Pen_acylase"/>
    <property type="match status" value="1"/>
</dbReference>
<dbReference type="SUPFAM" id="SSF56235">
    <property type="entry name" value="N-terminal nucleophile aminohydrolases (Ntn hydrolases)"/>
    <property type="match status" value="1"/>
</dbReference>
<evidence type="ECO:0000313" key="7">
    <source>
        <dbReference type="EMBL" id="TPG59662.1"/>
    </source>
</evidence>
<keyword evidence="6" id="KW-0732">Signal</keyword>
<feature type="signal peptide" evidence="6">
    <location>
        <begin position="1"/>
        <end position="23"/>
    </location>
</feature>
<dbReference type="OrthoDB" id="9760084at2"/>
<comment type="caution">
    <text evidence="7">The sequence shown here is derived from an EMBL/GenBank/DDBJ whole genome shotgun (WGS) entry which is preliminary data.</text>
</comment>
<feature type="binding site" evidence="5">
    <location>
        <position position="350"/>
    </location>
    <ligand>
        <name>Ca(2+)</name>
        <dbReference type="ChEBI" id="CHEBI:29108"/>
    </ligand>
</feature>
<feature type="binding site" evidence="5">
    <location>
        <position position="347"/>
    </location>
    <ligand>
        <name>Ca(2+)</name>
        <dbReference type="ChEBI" id="CHEBI:29108"/>
    </ligand>
</feature>
<dbReference type="InterPro" id="IPR043146">
    <property type="entry name" value="Penicillin_amidase_N_B-knob"/>
</dbReference>
<protein>
    <submittedName>
        <fullName evidence="7">Penicillin acylase family protein</fullName>
    </submittedName>
</protein>
<dbReference type="InterPro" id="IPR043147">
    <property type="entry name" value="Penicillin_amidase_A-knob"/>
</dbReference>
<keyword evidence="2" id="KW-0378">Hydrolase</keyword>
<dbReference type="Proteomes" id="UP000317078">
    <property type="component" value="Unassembled WGS sequence"/>
</dbReference>
<dbReference type="PANTHER" id="PTHR34218:SF4">
    <property type="entry name" value="ACYL-HOMOSERINE LACTONE ACYLASE QUIP"/>
    <property type="match status" value="1"/>
</dbReference>
<name>A0A502GDE0_9PROT</name>
<evidence type="ECO:0000256" key="4">
    <source>
        <dbReference type="PIRSR" id="PIRSR001227-1"/>
    </source>
</evidence>
<organism evidence="7 8">
    <name type="scientific">Muricoccus nepalensis</name>
    <dbReference type="NCBI Taxonomy" id="1854500"/>
    <lineage>
        <taxon>Bacteria</taxon>
        <taxon>Pseudomonadati</taxon>
        <taxon>Pseudomonadota</taxon>
        <taxon>Alphaproteobacteria</taxon>
        <taxon>Acetobacterales</taxon>
        <taxon>Roseomonadaceae</taxon>
        <taxon>Muricoccus</taxon>
    </lineage>
</organism>
<feature type="binding site" evidence="5">
    <location>
        <position position="189"/>
    </location>
    <ligand>
        <name>Ca(2+)</name>
        <dbReference type="ChEBI" id="CHEBI:29108"/>
    </ligand>
</feature>
<feature type="active site" description="Nucleophile" evidence="4">
    <location>
        <position position="275"/>
    </location>
</feature>
<sequence length="809" mass="88338">MRPTARARLATALLLAAPLPALAQALPAAAPAAVAEERVAVPGLRSAAEILVDRWGIPHITAASQDDAYFAQGFNAARDRLWQIDLWRRRGLGLVSEAFGPAYVEQDRAARLFLYRGDMRTEWLSYGNGARRAATRFAEGVNAYIRWARADPARLPAEFRQFGYEPGEWAPEDVVRIRSHGLTRNVQSELRRAQVLCGADAATDTIRQRLDPPDPAPVVPEGLDPCAVPANVLDVFELATRNVPFTSAERRADAGGEGERRLGEAEPYELSTIGSNNWVVAASRTATGRPLLANDPHRAHGTPSLRYVVHLTAPGMDVIGAGEPALPGISIGHNGTVAFGLTIFAMDQEDLLFYETDAADPGTYRYRGRNESMRVVREAIPVRGEAPREVTLKFTRHGPVVLEQADRNRAWAVRSVWLEPGTAPYFGGLDYTRARNVDEFLGAMDRWGAPSENQVYADTAGTIAWVPGGLMPRRPNWDGLLPVPGDGRYEWDGFLDRSEMPASVNPPAGFVNTSNENNLPEGYPAALIGREWSDRSRFERSREVLAATPRLRVEDAQALQMDVVSQHGLRLQRVLAGLRTEDPALRDAIAWIGAWDGRLTEESPQGALMELWSTRHLRPAIVAAAVPEPLRAVVGAGDVRTAVELMERPDARLGADPPGRRDAILAESLRAALADAAARMGADRNAWAWGRVHTVQFDHPMAAWMDEATRARFRVGPMPKAGSGFTVSAATYAPGSFRLTAGASFRMVVDVGAWDNSRVVNTPGQSGDPSTPHYRDLFEAWRTGGYVPMLYSRPAVEGAAERRIALVPG</sequence>
<keyword evidence="5" id="KW-0106">Calcium</keyword>
<dbReference type="CDD" id="cd03747">
    <property type="entry name" value="Ntn_PGA_like"/>
    <property type="match status" value="1"/>
</dbReference>
<evidence type="ECO:0000313" key="8">
    <source>
        <dbReference type="Proteomes" id="UP000317078"/>
    </source>
</evidence>
<evidence type="ECO:0000256" key="5">
    <source>
        <dbReference type="PIRSR" id="PIRSR001227-2"/>
    </source>
</evidence>
<comment type="cofactor">
    <cofactor evidence="5">
        <name>Ca(2+)</name>
        <dbReference type="ChEBI" id="CHEBI:29108"/>
    </cofactor>
    <text evidence="5">Binds 1 Ca(2+) ion per dimer.</text>
</comment>
<accession>A0A502GDE0</accession>
<dbReference type="InterPro" id="IPR029055">
    <property type="entry name" value="Ntn_hydrolases_N"/>
</dbReference>
<evidence type="ECO:0000256" key="1">
    <source>
        <dbReference type="ARBA" id="ARBA00006586"/>
    </source>
</evidence>
<evidence type="ECO:0000256" key="2">
    <source>
        <dbReference type="ARBA" id="ARBA00022801"/>
    </source>
</evidence>
<keyword evidence="5" id="KW-0479">Metal-binding</keyword>
<dbReference type="InterPro" id="IPR014395">
    <property type="entry name" value="Pen/GL7ACA/AHL_acylase"/>
</dbReference>
<dbReference type="GO" id="GO:0046872">
    <property type="term" value="F:metal ion binding"/>
    <property type="evidence" value="ECO:0007669"/>
    <property type="project" value="UniProtKB-KW"/>
</dbReference>
<gene>
    <name evidence="7" type="ORF">EAH89_05335</name>
</gene>
<keyword evidence="8" id="KW-1185">Reference proteome</keyword>
<feature type="chain" id="PRO_5021270355" evidence="6">
    <location>
        <begin position="24"/>
        <end position="809"/>
    </location>
</feature>
<dbReference type="Gene3D" id="3.60.20.10">
    <property type="entry name" value="Glutamine Phosphoribosylpyrophosphate, subunit 1, domain 1"/>
    <property type="match status" value="1"/>
</dbReference>
<dbReference type="InterPro" id="IPR002692">
    <property type="entry name" value="S45"/>
</dbReference>
<dbReference type="EMBL" id="RCZP01000003">
    <property type="protein sequence ID" value="TPG59662.1"/>
    <property type="molecule type" value="Genomic_DNA"/>
</dbReference>
<dbReference type="PANTHER" id="PTHR34218">
    <property type="entry name" value="PEPTIDASE S45 PENICILLIN AMIDASE"/>
    <property type="match status" value="1"/>
</dbReference>
<comment type="similarity">
    <text evidence="1">Belongs to the peptidase S45 family.</text>
</comment>
<dbReference type="GO" id="GO:0017000">
    <property type="term" value="P:antibiotic biosynthetic process"/>
    <property type="evidence" value="ECO:0007669"/>
    <property type="project" value="InterPro"/>
</dbReference>
<dbReference type="Gene3D" id="1.10.1400.10">
    <property type="match status" value="1"/>
</dbReference>
<dbReference type="GO" id="GO:0016811">
    <property type="term" value="F:hydrolase activity, acting on carbon-nitrogen (but not peptide) bonds, in linear amides"/>
    <property type="evidence" value="ECO:0007669"/>
    <property type="project" value="InterPro"/>
</dbReference>
<evidence type="ECO:0000256" key="6">
    <source>
        <dbReference type="SAM" id="SignalP"/>
    </source>
</evidence>
<keyword evidence="3" id="KW-0865">Zymogen</keyword>
<dbReference type="RefSeq" id="WP_140881758.1">
    <property type="nucleotide sequence ID" value="NZ_RCZP01000003.1"/>
</dbReference>